<dbReference type="InterPro" id="IPR029195">
    <property type="entry name" value="HCFC1R1"/>
</dbReference>
<evidence type="ECO:0000256" key="1">
    <source>
        <dbReference type="SAM" id="MobiDB-lite"/>
    </source>
</evidence>
<dbReference type="Pfam" id="PF15810">
    <property type="entry name" value="CCDC117"/>
    <property type="match status" value="1"/>
</dbReference>
<keyword evidence="2" id="KW-1185">Reference proteome</keyword>
<dbReference type="OMA" id="FCERMIQ"/>
<dbReference type="InterPro" id="IPR031630">
    <property type="entry name" value="CCDC117"/>
</dbReference>
<name>A0A8B7ZLZ0_ACAPL</name>
<dbReference type="PANTHER" id="PTHR16246">
    <property type="entry name" value="HOST CELL FACTOR C1 REGULATOR 1"/>
    <property type="match status" value="1"/>
</dbReference>
<feature type="compositionally biased region" description="Acidic residues" evidence="1">
    <location>
        <begin position="238"/>
        <end position="247"/>
    </location>
</feature>
<evidence type="ECO:0000313" key="2">
    <source>
        <dbReference type="Proteomes" id="UP000694845"/>
    </source>
</evidence>
<protein>
    <submittedName>
        <fullName evidence="3 4">Uncharacterized protein LOC110987564 isoform X1</fullName>
    </submittedName>
</protein>
<dbReference type="AlphaFoldDB" id="A0A8B7ZLZ0"/>
<evidence type="ECO:0000313" key="4">
    <source>
        <dbReference type="RefSeq" id="XP_022106077.1"/>
    </source>
</evidence>
<organism evidence="2 4">
    <name type="scientific">Acanthaster planci</name>
    <name type="common">Crown-of-thorns starfish</name>
    <dbReference type="NCBI Taxonomy" id="133434"/>
    <lineage>
        <taxon>Eukaryota</taxon>
        <taxon>Metazoa</taxon>
        <taxon>Echinodermata</taxon>
        <taxon>Eleutherozoa</taxon>
        <taxon>Asterozoa</taxon>
        <taxon>Asteroidea</taxon>
        <taxon>Valvatacea</taxon>
        <taxon>Valvatida</taxon>
        <taxon>Acanthasteridae</taxon>
        <taxon>Acanthaster</taxon>
    </lineage>
</organism>
<feature type="region of interest" description="Disordered" evidence="1">
    <location>
        <begin position="1"/>
        <end position="22"/>
    </location>
</feature>
<evidence type="ECO:0000313" key="3">
    <source>
        <dbReference type="RefSeq" id="XP_022106076.1"/>
    </source>
</evidence>
<evidence type="ECO:0000313" key="6">
    <source>
        <dbReference type="RefSeq" id="XP_022106079.1"/>
    </source>
</evidence>
<feature type="region of interest" description="Disordered" evidence="1">
    <location>
        <begin position="232"/>
        <end position="262"/>
    </location>
</feature>
<dbReference type="Proteomes" id="UP000694845">
    <property type="component" value="Unplaced"/>
</dbReference>
<dbReference type="RefSeq" id="XP_022106076.1">
    <property type="nucleotide sequence ID" value="XM_022250384.1"/>
</dbReference>
<dbReference type="PANTHER" id="PTHR16246:SF2">
    <property type="entry name" value="HOST CELL FACTOR C1 REGULATOR 1"/>
    <property type="match status" value="1"/>
</dbReference>
<dbReference type="RefSeq" id="XP_022106077.1">
    <property type="nucleotide sequence ID" value="XM_022250385.1"/>
</dbReference>
<sequence>MEQPTTSELSADASESGSHIQPSWTCTLGKYSNELIFSDSKSGLQTDSYQPFCERMIQHTQELRSISQNCISPAPMEQNAVTRRADSDLQRMRNVEVHQHSEVCVPTSVVPILPVEPTLSLPEVSINYQDSTISSHAKSCDFSTLRKSRLKCSKRNNGRNLKSREQFHGKRSQHFTEEDRCYLPPSKQFISEEKMAARMSHLSITNENTMASLQERWLQAKLKTKRQLEEIERRLSDSESDNDDDSNSDTRDGKPRQIQVSPELKMAMEKQEPLLPDSVVKSIANVCTELVLWKPPSSYISGTFNLSPNLDLVSTDKSDVPSSNNMKPSGSEASGLPSASIPKKQSDDTSHKCSFTDIVYGEISPSWTSVPDEFFDGVDDNMEF</sequence>
<dbReference type="RefSeq" id="XP_022106079.1">
    <property type="nucleotide sequence ID" value="XM_022250387.1"/>
</dbReference>
<dbReference type="RefSeq" id="XP_022106078.1">
    <property type="nucleotide sequence ID" value="XM_022250386.1"/>
</dbReference>
<reference evidence="3 4" key="1">
    <citation type="submission" date="2025-04" db="UniProtKB">
        <authorList>
            <consortium name="RefSeq"/>
        </authorList>
    </citation>
    <scope>IDENTIFICATION</scope>
</reference>
<proteinExistence type="predicted"/>
<feature type="compositionally biased region" description="Polar residues" evidence="1">
    <location>
        <begin position="320"/>
        <end position="332"/>
    </location>
</feature>
<accession>A0A8B7ZLZ0</accession>
<feature type="region of interest" description="Disordered" evidence="1">
    <location>
        <begin position="314"/>
        <end position="351"/>
    </location>
</feature>
<evidence type="ECO:0000313" key="5">
    <source>
        <dbReference type="RefSeq" id="XP_022106078.1"/>
    </source>
</evidence>
<dbReference type="KEGG" id="aplc:110987564"/>
<dbReference type="OrthoDB" id="10022757at2759"/>
<gene>
    <name evidence="3 4 5 6" type="primary">LOC110987564</name>
</gene>
<dbReference type="GeneID" id="110987564"/>